<dbReference type="InterPro" id="IPR002645">
    <property type="entry name" value="STAS_dom"/>
</dbReference>
<dbReference type="SUPFAM" id="SSF52091">
    <property type="entry name" value="SpoIIaa-like"/>
    <property type="match status" value="1"/>
</dbReference>
<evidence type="ECO:0000256" key="1">
    <source>
        <dbReference type="ARBA" id="ARBA00009013"/>
    </source>
</evidence>
<evidence type="ECO:0000313" key="3">
    <source>
        <dbReference type="EMBL" id="KKL84960.1"/>
    </source>
</evidence>
<dbReference type="Pfam" id="PF01740">
    <property type="entry name" value="STAS"/>
    <property type="match status" value="1"/>
</dbReference>
<dbReference type="Gene3D" id="3.30.750.24">
    <property type="entry name" value="STAS domain"/>
    <property type="match status" value="1"/>
</dbReference>
<gene>
    <name evidence="3" type="ORF">LCGC14_1959490</name>
</gene>
<reference evidence="3" key="1">
    <citation type="journal article" date="2015" name="Nature">
        <title>Complex archaea that bridge the gap between prokaryotes and eukaryotes.</title>
        <authorList>
            <person name="Spang A."/>
            <person name="Saw J.H."/>
            <person name="Jorgensen S.L."/>
            <person name="Zaremba-Niedzwiedzka K."/>
            <person name="Martijn J."/>
            <person name="Lind A.E."/>
            <person name="van Eijk R."/>
            <person name="Schleper C."/>
            <person name="Guy L."/>
            <person name="Ettema T.J."/>
        </authorList>
    </citation>
    <scope>NUCLEOTIDE SEQUENCE</scope>
</reference>
<dbReference type="NCBIfam" id="TIGR00377">
    <property type="entry name" value="ant_ant_sig"/>
    <property type="match status" value="1"/>
</dbReference>
<dbReference type="EMBL" id="LAZR01021541">
    <property type="protein sequence ID" value="KKL84960.1"/>
    <property type="molecule type" value="Genomic_DNA"/>
</dbReference>
<feature type="domain" description="STAS" evidence="2">
    <location>
        <begin position="1"/>
        <end position="109"/>
    </location>
</feature>
<evidence type="ECO:0000259" key="2">
    <source>
        <dbReference type="PROSITE" id="PS50801"/>
    </source>
</evidence>
<organism evidence="3">
    <name type="scientific">marine sediment metagenome</name>
    <dbReference type="NCBI Taxonomy" id="412755"/>
    <lineage>
        <taxon>unclassified sequences</taxon>
        <taxon>metagenomes</taxon>
        <taxon>ecological metagenomes</taxon>
    </lineage>
</organism>
<dbReference type="PROSITE" id="PS50801">
    <property type="entry name" value="STAS"/>
    <property type="match status" value="1"/>
</dbReference>
<protein>
    <recommendedName>
        <fullName evidence="2">STAS domain-containing protein</fullName>
    </recommendedName>
</protein>
<dbReference type="AlphaFoldDB" id="A0A0F9HTD0"/>
<dbReference type="PANTHER" id="PTHR33495">
    <property type="entry name" value="ANTI-SIGMA FACTOR ANTAGONIST TM_1081-RELATED-RELATED"/>
    <property type="match status" value="1"/>
</dbReference>
<proteinExistence type="inferred from homology"/>
<accession>A0A0F9HTD0</accession>
<comment type="similarity">
    <text evidence="1">Belongs to the anti-sigma-factor antagonist family.</text>
</comment>
<dbReference type="GO" id="GO:0043856">
    <property type="term" value="F:anti-sigma factor antagonist activity"/>
    <property type="evidence" value="ECO:0007669"/>
    <property type="project" value="InterPro"/>
</dbReference>
<sequence length="109" mass="12477">MKLNLYTHNELPVVQVSGEIDHWHAPEFEQRINTLIDNGHNELVVDFSDLSYIDSGGVSVLFLELQKIRDLKGKLTVVTENKNIIKILSLVQMTKQDCFALKKNIEEVN</sequence>
<dbReference type="CDD" id="cd07043">
    <property type="entry name" value="STAS_anti-anti-sigma_factors"/>
    <property type="match status" value="1"/>
</dbReference>
<dbReference type="InterPro" id="IPR036513">
    <property type="entry name" value="STAS_dom_sf"/>
</dbReference>
<name>A0A0F9HTD0_9ZZZZ</name>
<dbReference type="InterPro" id="IPR003658">
    <property type="entry name" value="Anti-sigma_ant"/>
</dbReference>
<dbReference type="PANTHER" id="PTHR33495:SF2">
    <property type="entry name" value="ANTI-SIGMA FACTOR ANTAGONIST TM_1081-RELATED"/>
    <property type="match status" value="1"/>
</dbReference>
<comment type="caution">
    <text evidence="3">The sequence shown here is derived from an EMBL/GenBank/DDBJ whole genome shotgun (WGS) entry which is preliminary data.</text>
</comment>